<proteinExistence type="predicted"/>
<accession>A0ABQ4T6H9</accession>
<organism evidence="1 2">
    <name type="scientific">Methylobacterium organophilum</name>
    <dbReference type="NCBI Taxonomy" id="410"/>
    <lineage>
        <taxon>Bacteria</taxon>
        <taxon>Pseudomonadati</taxon>
        <taxon>Pseudomonadota</taxon>
        <taxon>Alphaproteobacteria</taxon>
        <taxon>Hyphomicrobiales</taxon>
        <taxon>Methylobacteriaceae</taxon>
        <taxon>Methylobacterium</taxon>
    </lineage>
</organism>
<keyword evidence="2" id="KW-1185">Reference proteome</keyword>
<dbReference type="Proteomes" id="UP001055156">
    <property type="component" value="Unassembled WGS sequence"/>
</dbReference>
<protein>
    <recommendedName>
        <fullName evidence="3">Molybdopterin adenylyltransferase</fullName>
    </recommendedName>
</protein>
<gene>
    <name evidence="1" type="ORF">LKMONMHP_1430</name>
</gene>
<name>A0ABQ4T6H9_METOR</name>
<evidence type="ECO:0008006" key="3">
    <source>
        <dbReference type="Google" id="ProtNLM"/>
    </source>
</evidence>
<reference evidence="1" key="2">
    <citation type="submission" date="2021-08" db="EMBL/GenBank/DDBJ databases">
        <authorList>
            <person name="Tani A."/>
            <person name="Ola A."/>
            <person name="Ogura Y."/>
            <person name="Katsura K."/>
            <person name="Hayashi T."/>
        </authorList>
    </citation>
    <scope>NUCLEOTIDE SEQUENCE</scope>
    <source>
        <strain evidence="1">NBRC 15689</strain>
    </source>
</reference>
<dbReference type="InterPro" id="IPR036425">
    <property type="entry name" value="MoaB/Mog-like_dom_sf"/>
</dbReference>
<sequence>MTPSARPARIGILTVSDRASSGGYADASGPAMHAVLAEILASPAYSDEAGRGFRFEAGRHSEAKPATVPI</sequence>
<dbReference type="RefSeq" id="WP_308445654.1">
    <property type="nucleotide sequence ID" value="NZ_BPQV01000003.1"/>
</dbReference>
<evidence type="ECO:0000313" key="1">
    <source>
        <dbReference type="EMBL" id="GJE26579.1"/>
    </source>
</evidence>
<evidence type="ECO:0000313" key="2">
    <source>
        <dbReference type="Proteomes" id="UP001055156"/>
    </source>
</evidence>
<dbReference type="Gene3D" id="3.40.980.10">
    <property type="entry name" value="MoaB/Mog-like domain"/>
    <property type="match status" value="1"/>
</dbReference>
<dbReference type="SUPFAM" id="SSF53218">
    <property type="entry name" value="Molybdenum cofactor biosynthesis proteins"/>
    <property type="match status" value="1"/>
</dbReference>
<reference evidence="1" key="1">
    <citation type="journal article" date="2021" name="Front. Microbiol.">
        <title>Comprehensive Comparative Genomics and Phenotyping of Methylobacterium Species.</title>
        <authorList>
            <person name="Alessa O."/>
            <person name="Ogura Y."/>
            <person name="Fujitani Y."/>
            <person name="Takami H."/>
            <person name="Hayashi T."/>
            <person name="Sahin N."/>
            <person name="Tani A."/>
        </authorList>
    </citation>
    <scope>NUCLEOTIDE SEQUENCE</scope>
    <source>
        <strain evidence="1">NBRC 15689</strain>
    </source>
</reference>
<comment type="caution">
    <text evidence="1">The sequence shown here is derived from an EMBL/GenBank/DDBJ whole genome shotgun (WGS) entry which is preliminary data.</text>
</comment>
<dbReference type="EMBL" id="BPQV01000003">
    <property type="protein sequence ID" value="GJE26579.1"/>
    <property type="molecule type" value="Genomic_DNA"/>
</dbReference>